<organism evidence="1">
    <name type="scientific">Anguilla anguilla</name>
    <name type="common">European freshwater eel</name>
    <name type="synonym">Muraena anguilla</name>
    <dbReference type="NCBI Taxonomy" id="7936"/>
    <lineage>
        <taxon>Eukaryota</taxon>
        <taxon>Metazoa</taxon>
        <taxon>Chordata</taxon>
        <taxon>Craniata</taxon>
        <taxon>Vertebrata</taxon>
        <taxon>Euteleostomi</taxon>
        <taxon>Actinopterygii</taxon>
        <taxon>Neopterygii</taxon>
        <taxon>Teleostei</taxon>
        <taxon>Anguilliformes</taxon>
        <taxon>Anguillidae</taxon>
        <taxon>Anguilla</taxon>
    </lineage>
</organism>
<reference evidence="1" key="1">
    <citation type="submission" date="2014-11" db="EMBL/GenBank/DDBJ databases">
        <authorList>
            <person name="Amaro Gonzalez C."/>
        </authorList>
    </citation>
    <scope>NUCLEOTIDE SEQUENCE</scope>
</reference>
<dbReference type="AlphaFoldDB" id="A0A0E9PHP4"/>
<name>A0A0E9PHP4_ANGAN</name>
<proteinExistence type="predicted"/>
<reference evidence="1" key="2">
    <citation type="journal article" date="2015" name="Fish Shellfish Immunol.">
        <title>Early steps in the European eel (Anguilla anguilla)-Vibrio vulnificus interaction in the gills: Role of the RtxA13 toxin.</title>
        <authorList>
            <person name="Callol A."/>
            <person name="Pajuelo D."/>
            <person name="Ebbesson L."/>
            <person name="Teles M."/>
            <person name="MacKenzie S."/>
            <person name="Amaro C."/>
        </authorList>
    </citation>
    <scope>NUCLEOTIDE SEQUENCE</scope>
</reference>
<accession>A0A0E9PHP4</accession>
<sequence>MCETPPVHYIQCLHLELTVRYNPLPYLN</sequence>
<protein>
    <submittedName>
        <fullName evidence="1">Uncharacterized protein</fullName>
    </submittedName>
</protein>
<dbReference type="EMBL" id="GBXM01104431">
    <property type="protein sequence ID" value="JAH04146.1"/>
    <property type="molecule type" value="Transcribed_RNA"/>
</dbReference>
<evidence type="ECO:0000313" key="1">
    <source>
        <dbReference type="EMBL" id="JAH04146.1"/>
    </source>
</evidence>